<organism evidence="2 4">
    <name type="scientific">Legionella birminghamensis</name>
    <dbReference type="NCBI Taxonomy" id="28083"/>
    <lineage>
        <taxon>Bacteria</taxon>
        <taxon>Pseudomonadati</taxon>
        <taxon>Pseudomonadota</taxon>
        <taxon>Gammaproteobacteria</taxon>
        <taxon>Legionellales</taxon>
        <taxon>Legionellaceae</taxon>
        <taxon>Legionella</taxon>
    </lineage>
</organism>
<evidence type="ECO:0000313" key="4">
    <source>
        <dbReference type="Proteomes" id="UP000255066"/>
    </source>
</evidence>
<evidence type="ECO:0000313" key="3">
    <source>
        <dbReference type="Proteomes" id="UP000054735"/>
    </source>
</evidence>
<evidence type="ECO:0000313" key="1">
    <source>
        <dbReference type="EMBL" id="KTC71727.1"/>
    </source>
</evidence>
<dbReference type="PROSITE" id="PS51257">
    <property type="entry name" value="PROKAR_LIPOPROTEIN"/>
    <property type="match status" value="1"/>
</dbReference>
<reference evidence="2 4" key="2">
    <citation type="submission" date="2018-06" db="EMBL/GenBank/DDBJ databases">
        <authorList>
            <consortium name="Pathogen Informatics"/>
            <person name="Doyle S."/>
        </authorList>
    </citation>
    <scope>NUCLEOTIDE SEQUENCE [LARGE SCALE GENOMIC DNA]</scope>
    <source>
        <strain evidence="2 4">NCTC12437</strain>
    </source>
</reference>
<dbReference type="EMBL" id="LNXT01000019">
    <property type="protein sequence ID" value="KTC71727.1"/>
    <property type="molecule type" value="Genomic_DNA"/>
</dbReference>
<keyword evidence="3" id="KW-1185">Reference proteome</keyword>
<dbReference type="Proteomes" id="UP000255066">
    <property type="component" value="Unassembled WGS sequence"/>
</dbReference>
<dbReference type="Proteomes" id="UP000054735">
    <property type="component" value="Unassembled WGS sequence"/>
</dbReference>
<sequence length="80" mass="8662">MGIVVKKCFIVMIIMVLFSACSRYASNGENLYLGSHNGPSLNVPPPLTSENISHFYDLPDQRQNAQVSIVPPLDAGEQAG</sequence>
<gene>
    <name evidence="1" type="ORF">Lbir_1582</name>
    <name evidence="2" type="ORF">NCTC12437_02221</name>
</gene>
<evidence type="ECO:0008006" key="5">
    <source>
        <dbReference type="Google" id="ProtNLM"/>
    </source>
</evidence>
<dbReference type="AlphaFoldDB" id="A0A378IBZ6"/>
<accession>A0A378IBZ6</accession>
<reference evidence="1 3" key="1">
    <citation type="submission" date="2015-11" db="EMBL/GenBank/DDBJ databases">
        <title>Genomic analysis of 38 Legionella species identifies large and diverse effector repertoires.</title>
        <authorList>
            <person name="Burstein D."/>
            <person name="Amaro F."/>
            <person name="Zusman T."/>
            <person name="Lifshitz Z."/>
            <person name="Cohen O."/>
            <person name="Gilbert J.A."/>
            <person name="Pupko T."/>
            <person name="Shuman H.A."/>
            <person name="Segal G."/>
        </authorList>
    </citation>
    <scope>NUCLEOTIDE SEQUENCE [LARGE SCALE GENOMIC DNA]</scope>
    <source>
        <strain evidence="1 3">CDC#1407-AL-14</strain>
    </source>
</reference>
<name>A0A378IBZ6_9GAMM</name>
<dbReference type="EMBL" id="UGNW01000001">
    <property type="protein sequence ID" value="STX32436.1"/>
    <property type="molecule type" value="Genomic_DNA"/>
</dbReference>
<proteinExistence type="predicted"/>
<evidence type="ECO:0000313" key="2">
    <source>
        <dbReference type="EMBL" id="STX32436.1"/>
    </source>
</evidence>
<dbReference type="STRING" id="28083.Lbir_1582"/>
<protein>
    <recommendedName>
        <fullName evidence="5">Outer membrane protein assembly factor BamC</fullName>
    </recommendedName>
</protein>
<dbReference type="OrthoDB" id="5643663at2"/>